<dbReference type="InterPro" id="IPR052337">
    <property type="entry name" value="SAT4-like"/>
</dbReference>
<feature type="transmembrane region" description="Helical" evidence="6">
    <location>
        <begin position="167"/>
        <end position="190"/>
    </location>
</feature>
<evidence type="ECO:0000313" key="9">
    <source>
        <dbReference type="Proteomes" id="UP001174691"/>
    </source>
</evidence>
<keyword evidence="2 6" id="KW-0812">Transmembrane</keyword>
<feature type="domain" description="Rhodopsin" evidence="7">
    <location>
        <begin position="33"/>
        <end position="229"/>
    </location>
</feature>
<protein>
    <recommendedName>
        <fullName evidence="7">Rhodopsin domain-containing protein</fullName>
    </recommendedName>
</protein>
<feature type="transmembrane region" description="Helical" evidence="6">
    <location>
        <begin position="15"/>
        <end position="37"/>
    </location>
</feature>
<feature type="transmembrane region" description="Helical" evidence="6">
    <location>
        <begin position="86"/>
        <end position="106"/>
    </location>
</feature>
<dbReference type="PANTHER" id="PTHR33048:SF123">
    <property type="entry name" value="INTEGRAL MEMBRANE PROTEIN"/>
    <property type="match status" value="1"/>
</dbReference>
<dbReference type="Proteomes" id="UP001174691">
    <property type="component" value="Unassembled WGS sequence"/>
</dbReference>
<dbReference type="InterPro" id="IPR049326">
    <property type="entry name" value="Rhodopsin_dom_fungi"/>
</dbReference>
<keyword evidence="9" id="KW-1185">Reference proteome</keyword>
<name>A0AA38RVR5_9PEZI</name>
<evidence type="ECO:0000256" key="3">
    <source>
        <dbReference type="ARBA" id="ARBA00022989"/>
    </source>
</evidence>
<keyword evidence="4 6" id="KW-0472">Membrane</keyword>
<dbReference type="GO" id="GO:0016020">
    <property type="term" value="C:membrane"/>
    <property type="evidence" value="ECO:0007669"/>
    <property type="project" value="UniProtKB-SubCell"/>
</dbReference>
<feature type="transmembrane region" description="Helical" evidence="6">
    <location>
        <begin position="127"/>
        <end position="147"/>
    </location>
</feature>
<evidence type="ECO:0000313" key="8">
    <source>
        <dbReference type="EMBL" id="KAJ9158179.1"/>
    </source>
</evidence>
<evidence type="ECO:0000256" key="6">
    <source>
        <dbReference type="SAM" id="Phobius"/>
    </source>
</evidence>
<evidence type="ECO:0000256" key="1">
    <source>
        <dbReference type="ARBA" id="ARBA00004141"/>
    </source>
</evidence>
<dbReference type="EMBL" id="JANBVN010000040">
    <property type="protein sequence ID" value="KAJ9158179.1"/>
    <property type="molecule type" value="Genomic_DNA"/>
</dbReference>
<dbReference type="Pfam" id="PF20684">
    <property type="entry name" value="Fung_rhodopsin"/>
    <property type="match status" value="1"/>
</dbReference>
<evidence type="ECO:0000256" key="5">
    <source>
        <dbReference type="ARBA" id="ARBA00038359"/>
    </source>
</evidence>
<organism evidence="8 9">
    <name type="scientific">Coniochaeta hoffmannii</name>
    <dbReference type="NCBI Taxonomy" id="91930"/>
    <lineage>
        <taxon>Eukaryota</taxon>
        <taxon>Fungi</taxon>
        <taxon>Dikarya</taxon>
        <taxon>Ascomycota</taxon>
        <taxon>Pezizomycotina</taxon>
        <taxon>Sordariomycetes</taxon>
        <taxon>Sordariomycetidae</taxon>
        <taxon>Coniochaetales</taxon>
        <taxon>Coniochaetaceae</taxon>
        <taxon>Coniochaeta</taxon>
    </lineage>
</organism>
<gene>
    <name evidence="8" type="ORF">NKR19_g3532</name>
</gene>
<dbReference type="AlphaFoldDB" id="A0AA38RVR5"/>
<reference evidence="8" key="1">
    <citation type="submission" date="2022-07" db="EMBL/GenBank/DDBJ databases">
        <title>Fungi with potential for degradation of polypropylene.</title>
        <authorList>
            <person name="Gostincar C."/>
        </authorList>
    </citation>
    <scope>NUCLEOTIDE SEQUENCE</scope>
    <source>
        <strain evidence="8">EXF-13287</strain>
    </source>
</reference>
<evidence type="ECO:0000256" key="4">
    <source>
        <dbReference type="ARBA" id="ARBA00023136"/>
    </source>
</evidence>
<feature type="transmembrane region" description="Helical" evidence="6">
    <location>
        <begin position="49"/>
        <end position="74"/>
    </location>
</feature>
<proteinExistence type="inferred from homology"/>
<evidence type="ECO:0000256" key="2">
    <source>
        <dbReference type="ARBA" id="ARBA00022692"/>
    </source>
</evidence>
<accession>A0AA38RVR5</accession>
<comment type="caution">
    <text evidence="8">The sequence shown here is derived from an EMBL/GenBank/DDBJ whole genome shotgun (WGS) entry which is preliminary data.</text>
</comment>
<comment type="similarity">
    <text evidence="5">Belongs to the SAT4 family.</text>
</comment>
<evidence type="ECO:0000259" key="7">
    <source>
        <dbReference type="Pfam" id="PF20684"/>
    </source>
</evidence>
<dbReference type="PANTHER" id="PTHR33048">
    <property type="entry name" value="PTH11-LIKE INTEGRAL MEMBRANE PROTEIN (AFU_ORTHOLOGUE AFUA_5G11245)"/>
    <property type="match status" value="1"/>
</dbReference>
<keyword evidence="3 6" id="KW-1133">Transmembrane helix</keyword>
<comment type="subcellular location">
    <subcellularLocation>
        <location evidence="1">Membrane</location>
        <topology evidence="1">Multi-pass membrane protein</topology>
    </subcellularLocation>
</comment>
<sequence length="283" mass="31938">MWHVGGMEILNRDQALVVTLFVCATLALVVLLLRLYTRLVVICQVGADDYLMVGAFMASIAFFIAEMFQIKYGLGRSPNPDTLTPFLQSLLATISMYNVAQTCYKLSIAVQSYRLFSTDRSKNINKVLIAWIFACGIMTITGSAFYFFPAAKAWNDSIDGWYVNRAVLYYCTSAFNILNDHFLMALPFPFLLTLRVDHKNRVVLCSVFSSGLLVTLISGCRLKSLHEYNDYPRRHGARIRHQSQPLDSTIHDEEQGFSSKSFAITLEHSIEMRSYVAANDAGY</sequence>